<dbReference type="Proteomes" id="UP000774570">
    <property type="component" value="Unassembled WGS sequence"/>
</dbReference>
<keyword evidence="1" id="KW-0862">Zinc</keyword>
<dbReference type="RefSeq" id="WP_220168915.1">
    <property type="nucleotide sequence ID" value="NZ_JAIBOA010000017.1"/>
</dbReference>
<feature type="domain" description="SWIM-type" evidence="2">
    <location>
        <begin position="54"/>
        <end position="88"/>
    </location>
</feature>
<protein>
    <recommendedName>
        <fullName evidence="2">SWIM-type domain-containing protein</fullName>
    </recommendedName>
</protein>
<name>A0ABS7FZF7_9ACTN</name>
<sequence length="638" mass="65277">MTRADLLALTPDALAALANRGLVKRAAKDLDAGTVPALESDADGTVRAAFPDGARAALPAGAGLEAATCTCGASGVCRHRIGAVLAYQRQGAGAEPEPPQDAAPWSPGAFDDDALAAVVGARALAAAHRTLRAGYAARVHRPGPDGQAWAELPACTVRFLVPGELGYVHTDAGDTRRGEVIVLAVWAFRAADERGLGDAVLDVGGEGRTGRDDMAGVLDLAERLLLDGAAHAGPVLAAALGTAEKALAARGLHWPAAVAADLADQLAAHDDRAARHDPARTAELIAELHARHRAAAHAGGSPRSAVLGTAEAGETPLRRVRLTALGCRVGGTPERPEARVLLADGAGTVLVLHRQWPEPAADIGGRRVAGAALRALAASNVVSESASRSARHHVRLSPGRIARTTVTPLGRAWEDLPAPLLTGDFAALGERIAALPPRLVRPRVDADNVHVLRVAAVEDVRYDPGGQALSAVVRDGHGTPAALHAVHSPVAPAALDRLAAALGDGATHVSGAVRRSQGTLHVTPYAVLTSAGLQVPDLAAGTAAAITDRAVPAPPDPIGAALDEALEVCADAAHHGLRHLPAGFAPRAERAAAALDATGLRAAAGAVRAFVHALDDEEEAARRWTDAQIRLTTTADLR</sequence>
<keyword evidence="1" id="KW-0479">Metal-binding</keyword>
<keyword evidence="1" id="KW-0863">Zinc-finger</keyword>
<dbReference type="InterPro" id="IPR007527">
    <property type="entry name" value="Znf_SWIM"/>
</dbReference>
<dbReference type="EMBL" id="JAIBOA010000017">
    <property type="protein sequence ID" value="MBW8485686.1"/>
    <property type="molecule type" value="Genomic_DNA"/>
</dbReference>
<evidence type="ECO:0000313" key="3">
    <source>
        <dbReference type="EMBL" id="MBW8485686.1"/>
    </source>
</evidence>
<evidence type="ECO:0000256" key="1">
    <source>
        <dbReference type="PROSITE-ProRule" id="PRU00325"/>
    </source>
</evidence>
<dbReference type="PROSITE" id="PS50966">
    <property type="entry name" value="ZF_SWIM"/>
    <property type="match status" value="1"/>
</dbReference>
<accession>A0ABS7FZF7</accession>
<reference evidence="3 4" key="1">
    <citation type="submission" date="2021-07" db="EMBL/GenBank/DDBJ databases">
        <title>Actinomadura sp. PM05-2 isolated from lichen.</title>
        <authorList>
            <person name="Somphong A."/>
            <person name="Phongsopitanun W."/>
            <person name="Tanasupawat S."/>
            <person name="Peongsungnone V."/>
        </authorList>
    </citation>
    <scope>NUCLEOTIDE SEQUENCE [LARGE SCALE GENOMIC DNA]</scope>
    <source>
        <strain evidence="3 4">PM05-2</strain>
    </source>
</reference>
<comment type="caution">
    <text evidence="3">The sequence shown here is derived from an EMBL/GenBank/DDBJ whole genome shotgun (WGS) entry which is preliminary data.</text>
</comment>
<organism evidence="3 4">
    <name type="scientific">Actinomadura parmotrematis</name>
    <dbReference type="NCBI Taxonomy" id="2864039"/>
    <lineage>
        <taxon>Bacteria</taxon>
        <taxon>Bacillati</taxon>
        <taxon>Actinomycetota</taxon>
        <taxon>Actinomycetes</taxon>
        <taxon>Streptosporangiales</taxon>
        <taxon>Thermomonosporaceae</taxon>
        <taxon>Actinomadura</taxon>
    </lineage>
</organism>
<evidence type="ECO:0000259" key="2">
    <source>
        <dbReference type="PROSITE" id="PS50966"/>
    </source>
</evidence>
<proteinExistence type="predicted"/>
<keyword evidence="4" id="KW-1185">Reference proteome</keyword>
<evidence type="ECO:0000313" key="4">
    <source>
        <dbReference type="Proteomes" id="UP000774570"/>
    </source>
</evidence>
<gene>
    <name evidence="3" type="ORF">K1Y72_25115</name>
</gene>